<protein>
    <submittedName>
        <fullName evidence="3">Glycosyltransferase family 9 protein</fullName>
    </submittedName>
</protein>
<dbReference type="Proteomes" id="UP000820669">
    <property type="component" value="Unassembled WGS sequence"/>
</dbReference>
<organism evidence="3 4">
    <name type="scientific">Pseudonocardia acidicola</name>
    <dbReference type="NCBI Taxonomy" id="2724939"/>
    <lineage>
        <taxon>Bacteria</taxon>
        <taxon>Bacillati</taxon>
        <taxon>Actinomycetota</taxon>
        <taxon>Actinomycetes</taxon>
        <taxon>Pseudonocardiales</taxon>
        <taxon>Pseudonocardiaceae</taxon>
        <taxon>Pseudonocardia</taxon>
    </lineage>
</organism>
<dbReference type="SUPFAM" id="SSF53756">
    <property type="entry name" value="UDP-Glycosyltransferase/glycogen phosphorylase"/>
    <property type="match status" value="1"/>
</dbReference>
<dbReference type="PANTHER" id="PTHR30160:SF1">
    <property type="entry name" value="LIPOPOLYSACCHARIDE 1,2-N-ACETYLGLUCOSAMINETRANSFERASE-RELATED"/>
    <property type="match status" value="1"/>
</dbReference>
<dbReference type="Pfam" id="PF01075">
    <property type="entry name" value="Glyco_transf_9"/>
    <property type="match status" value="1"/>
</dbReference>
<reference evidence="3 4" key="1">
    <citation type="submission" date="2020-04" db="EMBL/GenBank/DDBJ databases">
        <authorList>
            <person name="Klaysubun C."/>
            <person name="Duangmal K."/>
            <person name="Lipun K."/>
        </authorList>
    </citation>
    <scope>NUCLEOTIDE SEQUENCE [LARGE SCALE GENOMIC DNA]</scope>
    <source>
        <strain evidence="3 4">K10HN5</strain>
    </source>
</reference>
<keyword evidence="4" id="KW-1185">Reference proteome</keyword>
<dbReference type="Gene3D" id="3.40.50.2000">
    <property type="entry name" value="Glycogen Phosphorylase B"/>
    <property type="match status" value="2"/>
</dbReference>
<dbReference type="InterPro" id="IPR002201">
    <property type="entry name" value="Glyco_trans_9"/>
</dbReference>
<dbReference type="RefSeq" id="WP_169380324.1">
    <property type="nucleotide sequence ID" value="NZ_JAAXLA010000008.1"/>
</dbReference>
<evidence type="ECO:0000313" key="3">
    <source>
        <dbReference type="EMBL" id="NMH96930.1"/>
    </source>
</evidence>
<proteinExistence type="predicted"/>
<sequence length="321" mass="33571">MRRPENGAVLALRALHLGDLLVAVPALRALRRAHPGHRVVLAAPRSLAPVAALTGAVDELLPTPSPAHLQWPWPRPPEVAVDLHGAGPESHQALDTLTPRRRIGFKAPGWDGPSWAAVARRFVHERERWCALLGAHGILADPADLVLDLPPRLGRLSVRPVLVHPGARHGSKRWPAERFAAVAAALERDGHAVAVTGTAVERPLALAVAEAAGLPERQVLAGRTGLRQLCGLVAGAGLVISGDTGIAHLASAFRTPSVVLFGPVDPAEWGPPATGPHVVLTDAAARRGDPLAEDPDPALLGVQVDEVLAAVPQVCGVPRPA</sequence>
<evidence type="ECO:0000256" key="2">
    <source>
        <dbReference type="ARBA" id="ARBA00022679"/>
    </source>
</evidence>
<keyword evidence="2" id="KW-0808">Transferase</keyword>
<evidence type="ECO:0000313" key="4">
    <source>
        <dbReference type="Proteomes" id="UP000820669"/>
    </source>
</evidence>
<gene>
    <name evidence="3" type="ORF">HF526_06305</name>
</gene>
<keyword evidence="1" id="KW-0328">Glycosyltransferase</keyword>
<comment type="caution">
    <text evidence="3">The sequence shown here is derived from an EMBL/GenBank/DDBJ whole genome shotgun (WGS) entry which is preliminary data.</text>
</comment>
<dbReference type="PANTHER" id="PTHR30160">
    <property type="entry name" value="TETRAACYLDISACCHARIDE 4'-KINASE-RELATED"/>
    <property type="match status" value="1"/>
</dbReference>
<accession>A0ABX1S747</accession>
<name>A0ABX1S747_9PSEU</name>
<dbReference type="InterPro" id="IPR051199">
    <property type="entry name" value="LPS_LOS_Heptosyltrfase"/>
</dbReference>
<evidence type="ECO:0000256" key="1">
    <source>
        <dbReference type="ARBA" id="ARBA00022676"/>
    </source>
</evidence>
<dbReference type="EMBL" id="JAAXLA010000008">
    <property type="protein sequence ID" value="NMH96930.1"/>
    <property type="molecule type" value="Genomic_DNA"/>
</dbReference>
<dbReference type="CDD" id="cd03789">
    <property type="entry name" value="GT9_LPS_heptosyltransferase"/>
    <property type="match status" value="1"/>
</dbReference>